<keyword evidence="1" id="KW-0812">Transmembrane</keyword>
<protein>
    <recommendedName>
        <fullName evidence="2">Acyltransferase 3 domain-containing protein</fullName>
    </recommendedName>
</protein>
<evidence type="ECO:0000313" key="4">
    <source>
        <dbReference type="Proteomes" id="UP000487117"/>
    </source>
</evidence>
<sequence>MPRFDNLTVARFAAALLVFFHHSSPLEYEAITSPFWTNFAKNGHVGVSFFFILSGFVLAASNLDKLEKFTVGGSLYFYWKRIARIVPLWLLVSAPFIIKAVHEGDPKLWPFLSFTQAWSADVFVSFGLLAVAWTLSVEMFFYFMFPFIAVALRPLKGRWLGPVLILVGMAIPAAGAYYYWVNPDMAAIFFPEPNSSHRWLYRMPVTRLGQFIAGIGIFLAIARCNVRMNRLASSTVLLLAVILLFACMGLMEQGKAFWVMPYALIFVVIVLMLAKIETLGLRVTWKLPILLGEASFAFYLIHQFYFKAALLPPLTAFSGLRLAQVEVLIATMATSIGLYLMVETPARDLLLRVLHIRSSMPKVTVSEKVQGD</sequence>
<feature type="transmembrane region" description="Helical" evidence="1">
    <location>
        <begin position="231"/>
        <end position="251"/>
    </location>
</feature>
<dbReference type="PANTHER" id="PTHR23028:SF53">
    <property type="entry name" value="ACYL_TRANSF_3 DOMAIN-CONTAINING PROTEIN"/>
    <property type="match status" value="1"/>
</dbReference>
<dbReference type="GO" id="GO:0016747">
    <property type="term" value="F:acyltransferase activity, transferring groups other than amino-acyl groups"/>
    <property type="evidence" value="ECO:0007669"/>
    <property type="project" value="InterPro"/>
</dbReference>
<feature type="transmembrane region" description="Helical" evidence="1">
    <location>
        <begin position="41"/>
        <end position="61"/>
    </location>
</feature>
<keyword evidence="1" id="KW-1133">Transmembrane helix</keyword>
<dbReference type="PANTHER" id="PTHR23028">
    <property type="entry name" value="ACETYLTRANSFERASE"/>
    <property type="match status" value="1"/>
</dbReference>
<dbReference type="AlphaFoldDB" id="A0A7V8JKN3"/>
<feature type="transmembrane region" description="Helical" evidence="1">
    <location>
        <begin position="122"/>
        <end position="152"/>
    </location>
</feature>
<reference evidence="4" key="1">
    <citation type="journal article" date="2020" name="MBio">
        <title>Horizontal gene transfer to a defensive symbiont with a reduced genome amongst a multipartite beetle microbiome.</title>
        <authorList>
            <person name="Waterworth S.C."/>
            <person name="Florez L.V."/>
            <person name="Rees E.R."/>
            <person name="Hertweck C."/>
            <person name="Kaltenpoth M."/>
            <person name="Kwan J.C."/>
        </authorList>
    </citation>
    <scope>NUCLEOTIDE SEQUENCE [LARGE SCALE GENOMIC DNA]</scope>
</reference>
<feature type="transmembrane region" description="Helical" evidence="1">
    <location>
        <begin position="200"/>
        <end position="222"/>
    </location>
</feature>
<comment type="caution">
    <text evidence="3">The sequence shown here is derived from an EMBL/GenBank/DDBJ whole genome shotgun (WGS) entry which is preliminary data.</text>
</comment>
<feature type="transmembrane region" description="Helical" evidence="1">
    <location>
        <begin position="322"/>
        <end position="342"/>
    </location>
</feature>
<feature type="transmembrane region" description="Helical" evidence="1">
    <location>
        <begin position="283"/>
        <end position="302"/>
    </location>
</feature>
<proteinExistence type="predicted"/>
<feature type="domain" description="Acyltransferase 3" evidence="2">
    <location>
        <begin position="6"/>
        <end position="308"/>
    </location>
</feature>
<feature type="transmembrane region" description="Helical" evidence="1">
    <location>
        <begin position="82"/>
        <end position="102"/>
    </location>
</feature>
<dbReference type="Proteomes" id="UP000487117">
    <property type="component" value="Unassembled WGS sequence"/>
</dbReference>
<feature type="transmembrane region" description="Helical" evidence="1">
    <location>
        <begin position="159"/>
        <end position="180"/>
    </location>
</feature>
<organism evidence="3 4">
    <name type="scientific">Stenotrophomonas maltophilia</name>
    <name type="common">Pseudomonas maltophilia</name>
    <name type="synonym">Xanthomonas maltophilia</name>
    <dbReference type="NCBI Taxonomy" id="40324"/>
    <lineage>
        <taxon>Bacteria</taxon>
        <taxon>Pseudomonadati</taxon>
        <taxon>Pseudomonadota</taxon>
        <taxon>Gammaproteobacteria</taxon>
        <taxon>Lysobacterales</taxon>
        <taxon>Lysobacteraceae</taxon>
        <taxon>Stenotrophomonas</taxon>
        <taxon>Stenotrophomonas maltophilia group</taxon>
    </lineage>
</organism>
<evidence type="ECO:0000313" key="3">
    <source>
        <dbReference type="EMBL" id="KAF1014099.1"/>
    </source>
</evidence>
<dbReference type="EMBL" id="WNDS01000004">
    <property type="protein sequence ID" value="KAF1014099.1"/>
    <property type="molecule type" value="Genomic_DNA"/>
</dbReference>
<dbReference type="Pfam" id="PF01757">
    <property type="entry name" value="Acyl_transf_3"/>
    <property type="match status" value="1"/>
</dbReference>
<dbReference type="GO" id="GO:0009103">
    <property type="term" value="P:lipopolysaccharide biosynthetic process"/>
    <property type="evidence" value="ECO:0007669"/>
    <property type="project" value="TreeGrafter"/>
</dbReference>
<accession>A0A7V8JKN3</accession>
<dbReference type="InterPro" id="IPR002656">
    <property type="entry name" value="Acyl_transf_3_dom"/>
</dbReference>
<name>A0A7V8JKN3_STEMA</name>
<evidence type="ECO:0000259" key="2">
    <source>
        <dbReference type="Pfam" id="PF01757"/>
    </source>
</evidence>
<feature type="transmembrane region" description="Helical" evidence="1">
    <location>
        <begin position="257"/>
        <end position="276"/>
    </location>
</feature>
<gene>
    <name evidence="3" type="ORF">GAK31_03123</name>
</gene>
<keyword evidence="1" id="KW-0472">Membrane</keyword>
<dbReference type="GO" id="GO:0016020">
    <property type="term" value="C:membrane"/>
    <property type="evidence" value="ECO:0007669"/>
    <property type="project" value="TreeGrafter"/>
</dbReference>
<dbReference type="InterPro" id="IPR050879">
    <property type="entry name" value="Acyltransferase_3"/>
</dbReference>
<evidence type="ECO:0000256" key="1">
    <source>
        <dbReference type="SAM" id="Phobius"/>
    </source>
</evidence>